<evidence type="ECO:0000313" key="3">
    <source>
        <dbReference type="WBParaSite" id="BTMF_0000100401-mRNA-1"/>
    </source>
</evidence>
<dbReference type="Proteomes" id="UP000280834">
    <property type="component" value="Unassembled WGS sequence"/>
</dbReference>
<dbReference type="EMBL" id="UZAG01000175">
    <property type="protein sequence ID" value="VDO07459.1"/>
    <property type="molecule type" value="Genomic_DNA"/>
</dbReference>
<accession>A0A0R3Q3Y3</accession>
<evidence type="ECO:0000313" key="1">
    <source>
        <dbReference type="EMBL" id="VDO07459.1"/>
    </source>
</evidence>
<sequence>MFSNVVANIEPVKERLVDLLKEINAIYWHLLFFRVKYNYGTIGRVIQSTDKNTKG</sequence>
<dbReference type="AlphaFoldDB" id="A0A0R3Q3Y3"/>
<protein>
    <submittedName>
        <fullName evidence="1 3">Uncharacterized protein</fullName>
    </submittedName>
</protein>
<organism evidence="3">
    <name type="scientific">Brugia timori</name>
    <dbReference type="NCBI Taxonomy" id="42155"/>
    <lineage>
        <taxon>Eukaryota</taxon>
        <taxon>Metazoa</taxon>
        <taxon>Ecdysozoa</taxon>
        <taxon>Nematoda</taxon>
        <taxon>Chromadorea</taxon>
        <taxon>Rhabditida</taxon>
        <taxon>Spirurina</taxon>
        <taxon>Spiruromorpha</taxon>
        <taxon>Filarioidea</taxon>
        <taxon>Onchocercidae</taxon>
        <taxon>Brugia</taxon>
    </lineage>
</organism>
<evidence type="ECO:0000313" key="2">
    <source>
        <dbReference type="Proteomes" id="UP000280834"/>
    </source>
</evidence>
<proteinExistence type="predicted"/>
<reference evidence="3" key="1">
    <citation type="submission" date="2017-02" db="UniProtKB">
        <authorList>
            <consortium name="WormBaseParasite"/>
        </authorList>
    </citation>
    <scope>IDENTIFICATION</scope>
</reference>
<gene>
    <name evidence="1" type="ORF">BTMF_LOCUS365</name>
</gene>
<dbReference type="WBParaSite" id="BTMF_0000100401-mRNA-1">
    <property type="protein sequence ID" value="BTMF_0000100401-mRNA-1"/>
    <property type="gene ID" value="BTMF_0000100401"/>
</dbReference>
<reference evidence="1 2" key="2">
    <citation type="submission" date="2018-11" db="EMBL/GenBank/DDBJ databases">
        <authorList>
            <consortium name="Pathogen Informatics"/>
        </authorList>
    </citation>
    <scope>NUCLEOTIDE SEQUENCE [LARGE SCALE GENOMIC DNA]</scope>
</reference>
<name>A0A0R3Q3Y3_9BILA</name>
<keyword evidence="2" id="KW-1185">Reference proteome</keyword>